<evidence type="ECO:0000313" key="2">
    <source>
        <dbReference type="EMBL" id="VVA93272.1"/>
    </source>
</evidence>
<organism evidence="2 3">
    <name type="scientific">Arabis nemorensis</name>
    <dbReference type="NCBI Taxonomy" id="586526"/>
    <lineage>
        <taxon>Eukaryota</taxon>
        <taxon>Viridiplantae</taxon>
        <taxon>Streptophyta</taxon>
        <taxon>Embryophyta</taxon>
        <taxon>Tracheophyta</taxon>
        <taxon>Spermatophyta</taxon>
        <taxon>Magnoliopsida</taxon>
        <taxon>eudicotyledons</taxon>
        <taxon>Gunneridae</taxon>
        <taxon>Pentapetalae</taxon>
        <taxon>rosids</taxon>
        <taxon>malvids</taxon>
        <taxon>Brassicales</taxon>
        <taxon>Brassicaceae</taxon>
        <taxon>Arabideae</taxon>
        <taxon>Arabis</taxon>
    </lineage>
</organism>
<keyword evidence="3" id="KW-1185">Reference proteome</keyword>
<evidence type="ECO:0000256" key="1">
    <source>
        <dbReference type="SAM" id="MobiDB-lite"/>
    </source>
</evidence>
<feature type="region of interest" description="Disordered" evidence="1">
    <location>
        <begin position="1"/>
        <end position="20"/>
    </location>
</feature>
<reference evidence="2" key="1">
    <citation type="submission" date="2019-07" db="EMBL/GenBank/DDBJ databases">
        <authorList>
            <person name="Dittberner H."/>
        </authorList>
    </citation>
    <scope>NUCLEOTIDE SEQUENCE [LARGE SCALE GENOMIC DNA]</scope>
</reference>
<gene>
    <name evidence="2" type="ORF">ANE_LOCUS3717</name>
</gene>
<evidence type="ECO:0000313" key="3">
    <source>
        <dbReference type="Proteomes" id="UP000489600"/>
    </source>
</evidence>
<dbReference type="EMBL" id="CABITT030000001">
    <property type="protein sequence ID" value="VVA93272.1"/>
    <property type="molecule type" value="Genomic_DNA"/>
</dbReference>
<accession>A0A565AV87</accession>
<dbReference type="AlphaFoldDB" id="A0A565AV87"/>
<feature type="compositionally biased region" description="Basic and acidic residues" evidence="1">
    <location>
        <begin position="1"/>
        <end position="11"/>
    </location>
</feature>
<name>A0A565AV87_9BRAS</name>
<sequence length="92" mass="10107">MDPIEKKRDLTTSETASPLSKMDLKKQNDVTMFLAEKVISTVARNTNFTMVASTTEDERVRSLILFVLRSSSIDGSANGGPKISSVNGVWIE</sequence>
<dbReference type="Proteomes" id="UP000489600">
    <property type="component" value="Unassembled WGS sequence"/>
</dbReference>
<proteinExistence type="predicted"/>
<comment type="caution">
    <text evidence="2">The sequence shown here is derived from an EMBL/GenBank/DDBJ whole genome shotgun (WGS) entry which is preliminary data.</text>
</comment>
<protein>
    <submittedName>
        <fullName evidence="2">Uncharacterized protein</fullName>
    </submittedName>
</protein>